<dbReference type="GO" id="GO:0000493">
    <property type="term" value="P:box H/ACA snoRNP assembly"/>
    <property type="evidence" value="ECO:0007669"/>
    <property type="project" value="InterPro"/>
</dbReference>
<keyword evidence="3" id="KW-0175">Coiled coil</keyword>
<evidence type="ECO:0000313" key="6">
    <source>
        <dbReference type="EMBL" id="CAH0597757.1"/>
    </source>
</evidence>
<feature type="region of interest" description="Disordered" evidence="4">
    <location>
        <begin position="430"/>
        <end position="474"/>
    </location>
</feature>
<dbReference type="GO" id="GO:0005737">
    <property type="term" value="C:cytoplasm"/>
    <property type="evidence" value="ECO:0007669"/>
    <property type="project" value="TreeGrafter"/>
</dbReference>
<feature type="compositionally biased region" description="Low complexity" evidence="4">
    <location>
        <begin position="445"/>
        <end position="458"/>
    </location>
</feature>
<evidence type="ECO:0000256" key="4">
    <source>
        <dbReference type="SAM" id="MobiDB-lite"/>
    </source>
</evidence>
<name>A0A9P0BVL1_CHRIL</name>
<dbReference type="PANTHER" id="PTHR12967">
    <property type="entry name" value="PROTEIN SHQ1 HOMOLOG"/>
    <property type="match status" value="1"/>
</dbReference>
<dbReference type="InterPro" id="IPR007009">
    <property type="entry name" value="Shq1_C"/>
</dbReference>
<evidence type="ECO:0000313" key="7">
    <source>
        <dbReference type="Proteomes" id="UP001154114"/>
    </source>
</evidence>
<feature type="compositionally biased region" description="Acidic residues" evidence="4">
    <location>
        <begin position="459"/>
        <end position="474"/>
    </location>
</feature>
<evidence type="ECO:0000256" key="2">
    <source>
        <dbReference type="ARBA" id="ARBA00013750"/>
    </source>
</evidence>
<dbReference type="Gene3D" id="2.60.40.790">
    <property type="match status" value="1"/>
</dbReference>
<dbReference type="InterPro" id="IPR008978">
    <property type="entry name" value="HSP20-like_chaperone"/>
</dbReference>
<proteinExistence type="inferred from homology"/>
<keyword evidence="7" id="KW-1185">Reference proteome</keyword>
<dbReference type="GO" id="GO:0005654">
    <property type="term" value="C:nucleoplasm"/>
    <property type="evidence" value="ECO:0007669"/>
    <property type="project" value="TreeGrafter"/>
</dbReference>
<dbReference type="InterPro" id="IPR048696">
    <property type="entry name" value="SHQ1-like_CS"/>
</dbReference>
<accession>A0A9P0BVL1</accession>
<dbReference type="OrthoDB" id="73639at2759"/>
<dbReference type="PANTHER" id="PTHR12967:SF0">
    <property type="entry name" value="PROTEIN SHQ1 HOMOLOG"/>
    <property type="match status" value="1"/>
</dbReference>
<dbReference type="InterPro" id="IPR039742">
    <property type="entry name" value="Shq1"/>
</dbReference>
<sequence length="474" mass="54383">MLTPHFKLNQDSNRIYINVHAPYTNIGDTEIDVDGENFLFVSSPYFLRLRLPGRIVDNDSSKGSYICHSGDFNLTFDKETPGEHFENLDMITSLLAPRDIPDINPSLVEMLEEDGITLENEGDADDDDYSNKFSFGFANKMTTEFSNIGIEFPQIFELKVPENVTIDDRHIKRMQHEDDKFSSDHYLADFYDEELLAPYLSAVANWDSPSFNKEIEFSEDEVGVLKELPSKHYLLTKSEYKQVLYGLVDILYAYCYDKRTTLNESTVESSWTINKLSSTLSWFCTFHDMRQVLIACYRRALIHPIFRNFELCNKVRNDLISLLKKGKKFVIKCMIDIHQMFNTSNDARYILNQLYIKDYLIFLQKCRPEELVELYNNIANVEITKTDLELDLVELEEAAELVKQEEVDSVMENEMAVKMASMSLLTGLRRPNPAYIDDDSDSSDSSDSSSDSSDSSSDSSDDSSDVLDSDDDPS</sequence>
<evidence type="ECO:0000256" key="3">
    <source>
        <dbReference type="SAM" id="Coils"/>
    </source>
</evidence>
<organism evidence="6 7">
    <name type="scientific">Chrysodeixis includens</name>
    <name type="common">Soybean looper</name>
    <name type="synonym">Pseudoplusia includens</name>
    <dbReference type="NCBI Taxonomy" id="689277"/>
    <lineage>
        <taxon>Eukaryota</taxon>
        <taxon>Metazoa</taxon>
        <taxon>Ecdysozoa</taxon>
        <taxon>Arthropoda</taxon>
        <taxon>Hexapoda</taxon>
        <taxon>Insecta</taxon>
        <taxon>Pterygota</taxon>
        <taxon>Neoptera</taxon>
        <taxon>Endopterygota</taxon>
        <taxon>Lepidoptera</taxon>
        <taxon>Glossata</taxon>
        <taxon>Ditrysia</taxon>
        <taxon>Noctuoidea</taxon>
        <taxon>Noctuidae</taxon>
        <taxon>Plusiinae</taxon>
        <taxon>Chrysodeixis</taxon>
    </lineage>
</organism>
<evidence type="ECO:0000256" key="1">
    <source>
        <dbReference type="ARBA" id="ARBA00005607"/>
    </source>
</evidence>
<dbReference type="EMBL" id="LR824027">
    <property type="protein sequence ID" value="CAH0597757.1"/>
    <property type="molecule type" value="Genomic_DNA"/>
</dbReference>
<dbReference type="Pfam" id="PF04925">
    <property type="entry name" value="SHQ1"/>
    <property type="match status" value="1"/>
</dbReference>
<evidence type="ECO:0000259" key="5">
    <source>
        <dbReference type="PROSITE" id="PS51203"/>
    </source>
</evidence>
<protein>
    <recommendedName>
        <fullName evidence="2">Protein SHQ1 homolog</fullName>
    </recommendedName>
</protein>
<gene>
    <name evidence="6" type="ORF">CINC_LOCUS7838</name>
</gene>
<dbReference type="AlphaFoldDB" id="A0A9P0BVL1"/>
<dbReference type="InterPro" id="IPR007052">
    <property type="entry name" value="CS_dom"/>
</dbReference>
<feature type="coiled-coil region" evidence="3">
    <location>
        <begin position="378"/>
        <end position="405"/>
    </location>
</feature>
<comment type="similarity">
    <text evidence="1">Belongs to the SHQ1 family.</text>
</comment>
<dbReference type="GO" id="GO:0051082">
    <property type="term" value="F:unfolded protein binding"/>
    <property type="evidence" value="ECO:0007669"/>
    <property type="project" value="TreeGrafter"/>
</dbReference>
<feature type="domain" description="CS" evidence="5">
    <location>
        <begin position="1"/>
        <end position="89"/>
    </location>
</feature>
<dbReference type="Proteomes" id="UP001154114">
    <property type="component" value="Chromosome 24"/>
</dbReference>
<dbReference type="PROSITE" id="PS51203">
    <property type="entry name" value="CS"/>
    <property type="match status" value="1"/>
</dbReference>
<reference evidence="6" key="1">
    <citation type="submission" date="2021-12" db="EMBL/GenBank/DDBJ databases">
        <authorList>
            <person name="King R."/>
        </authorList>
    </citation>
    <scope>NUCLEOTIDE SEQUENCE</scope>
</reference>
<dbReference type="Pfam" id="PF21413">
    <property type="entry name" value="SHQ1-like_CS"/>
    <property type="match status" value="1"/>
</dbReference>